<evidence type="ECO:0000313" key="4">
    <source>
        <dbReference type="Proteomes" id="UP000002630"/>
    </source>
</evidence>
<dbReference type="FunCoup" id="D7FM26">
    <property type="interactions" value="27"/>
</dbReference>
<feature type="compositionally biased region" description="Low complexity" evidence="1">
    <location>
        <begin position="299"/>
        <end position="311"/>
    </location>
</feature>
<dbReference type="CDD" id="cd07521">
    <property type="entry name" value="HAD_FCP1-like"/>
    <property type="match status" value="1"/>
</dbReference>
<evidence type="ECO:0000313" key="3">
    <source>
        <dbReference type="EMBL" id="CBJ29851.1"/>
    </source>
</evidence>
<feature type="compositionally biased region" description="Acidic residues" evidence="1">
    <location>
        <begin position="279"/>
        <end position="291"/>
    </location>
</feature>
<dbReference type="EMBL" id="FN648164">
    <property type="protein sequence ID" value="CBJ29851.1"/>
    <property type="molecule type" value="Genomic_DNA"/>
</dbReference>
<dbReference type="NCBIfam" id="TIGR02251">
    <property type="entry name" value="HIF-SF_euk"/>
    <property type="match status" value="1"/>
</dbReference>
<reference evidence="3 4" key="1">
    <citation type="journal article" date="2010" name="Nature">
        <title>The Ectocarpus genome and the independent evolution of multicellularity in brown algae.</title>
        <authorList>
            <person name="Cock J.M."/>
            <person name="Sterck L."/>
            <person name="Rouze P."/>
            <person name="Scornet D."/>
            <person name="Allen A.E."/>
            <person name="Amoutzias G."/>
            <person name="Anthouard V."/>
            <person name="Artiguenave F."/>
            <person name="Aury J.M."/>
            <person name="Badger J.H."/>
            <person name="Beszteri B."/>
            <person name="Billiau K."/>
            <person name="Bonnet E."/>
            <person name="Bothwell J.H."/>
            <person name="Bowler C."/>
            <person name="Boyen C."/>
            <person name="Brownlee C."/>
            <person name="Carrano C.J."/>
            <person name="Charrier B."/>
            <person name="Cho G.Y."/>
            <person name="Coelho S.M."/>
            <person name="Collen J."/>
            <person name="Corre E."/>
            <person name="Da Silva C."/>
            <person name="Delage L."/>
            <person name="Delaroque N."/>
            <person name="Dittami S.M."/>
            <person name="Doulbeau S."/>
            <person name="Elias M."/>
            <person name="Farnham G."/>
            <person name="Gachon C.M."/>
            <person name="Gschloessl B."/>
            <person name="Heesch S."/>
            <person name="Jabbari K."/>
            <person name="Jubin C."/>
            <person name="Kawai H."/>
            <person name="Kimura K."/>
            <person name="Kloareg B."/>
            <person name="Kupper F.C."/>
            <person name="Lang D."/>
            <person name="Le Bail A."/>
            <person name="Leblanc C."/>
            <person name="Lerouge P."/>
            <person name="Lohr M."/>
            <person name="Lopez P.J."/>
            <person name="Martens C."/>
            <person name="Maumus F."/>
            <person name="Michel G."/>
            <person name="Miranda-Saavedra D."/>
            <person name="Morales J."/>
            <person name="Moreau H."/>
            <person name="Motomura T."/>
            <person name="Nagasato C."/>
            <person name="Napoli C.A."/>
            <person name="Nelson D.R."/>
            <person name="Nyvall-Collen P."/>
            <person name="Peters A.F."/>
            <person name="Pommier C."/>
            <person name="Potin P."/>
            <person name="Poulain J."/>
            <person name="Quesneville H."/>
            <person name="Read B."/>
            <person name="Rensing S.A."/>
            <person name="Ritter A."/>
            <person name="Rousvoal S."/>
            <person name="Samanta M."/>
            <person name="Samson G."/>
            <person name="Schroeder D.C."/>
            <person name="Segurens B."/>
            <person name="Strittmatter M."/>
            <person name="Tonon T."/>
            <person name="Tregear J.W."/>
            <person name="Valentin K."/>
            <person name="von Dassow P."/>
            <person name="Yamagishi T."/>
            <person name="Van de Peer Y."/>
            <person name="Wincker P."/>
        </authorList>
    </citation>
    <scope>NUCLEOTIDE SEQUENCE [LARGE SCALE GENOMIC DNA]</scope>
    <source>
        <strain evidence="4">Ec32 / CCAP1310/4</strain>
    </source>
</reference>
<evidence type="ECO:0000256" key="1">
    <source>
        <dbReference type="SAM" id="MobiDB-lite"/>
    </source>
</evidence>
<dbReference type="PANTHER" id="PTHR12210">
    <property type="entry name" value="DULLARD PROTEIN PHOSPHATASE"/>
    <property type="match status" value="1"/>
</dbReference>
<dbReference type="EMBL" id="FN649727">
    <property type="protein sequence ID" value="CBJ29851.1"/>
    <property type="molecule type" value="Genomic_DNA"/>
</dbReference>
<sequence length="324" mass="35705">MTVVLDMDECLLHSKFHGPGAASEAYRQLEERPDAVNEVNSFWVALDDGDTAQVNKRPGLDPFLEALARDYNTIVFTAAMPDYAGPVLDYIDPKGTLFHRRLYRSSCRQVKGAFLKDLSVLGVESTDMSRTVLVDNNPLSFICQPTNGILVASFYDDPNDTALASVMQLIRHLDQAGDVRPILKDMFRLDTLLGEYRTALFDDDDDADVDCILDDDDEEEEDLLEGCLEAGQQERAEAAAAPGGDEKGLLLDVLVAEEEQQQQEEGSANGDGQQQLQGEDVECLKDDDDDESVKTEACSEGSGDSSLGDESLTSREEMELELEF</sequence>
<name>D7FM26_ECTSI</name>
<dbReference type="OrthoDB" id="277011at2759"/>
<keyword evidence="4" id="KW-1185">Reference proteome</keyword>
<dbReference type="InterPro" id="IPR004274">
    <property type="entry name" value="FCP1_dom"/>
</dbReference>
<feature type="domain" description="FCP1 homology" evidence="2">
    <location>
        <begin position="1"/>
        <end position="173"/>
    </location>
</feature>
<dbReference type="PROSITE" id="PS50969">
    <property type="entry name" value="FCP1"/>
    <property type="match status" value="1"/>
</dbReference>
<dbReference type="SUPFAM" id="SSF56784">
    <property type="entry name" value="HAD-like"/>
    <property type="match status" value="1"/>
</dbReference>
<dbReference type="GO" id="GO:0016791">
    <property type="term" value="F:phosphatase activity"/>
    <property type="evidence" value="ECO:0007669"/>
    <property type="project" value="InterPro"/>
</dbReference>
<organism evidence="3 4">
    <name type="scientific">Ectocarpus siliculosus</name>
    <name type="common">Brown alga</name>
    <name type="synonym">Conferva siliculosa</name>
    <dbReference type="NCBI Taxonomy" id="2880"/>
    <lineage>
        <taxon>Eukaryota</taxon>
        <taxon>Sar</taxon>
        <taxon>Stramenopiles</taxon>
        <taxon>Ochrophyta</taxon>
        <taxon>PX clade</taxon>
        <taxon>Phaeophyceae</taxon>
        <taxon>Ectocarpales</taxon>
        <taxon>Ectocarpaceae</taxon>
        <taxon>Ectocarpus</taxon>
    </lineage>
</organism>
<accession>D7FM26</accession>
<dbReference type="InterPro" id="IPR036412">
    <property type="entry name" value="HAD-like_sf"/>
</dbReference>
<dbReference type="STRING" id="2880.D7FM26"/>
<feature type="region of interest" description="Disordered" evidence="1">
    <location>
        <begin position="258"/>
        <end position="324"/>
    </location>
</feature>
<proteinExistence type="predicted"/>
<dbReference type="Pfam" id="PF03031">
    <property type="entry name" value="NIF"/>
    <property type="match status" value="1"/>
</dbReference>
<dbReference type="InParanoid" id="D7FM26"/>
<dbReference type="InterPro" id="IPR011948">
    <property type="entry name" value="Dullard_phosphatase"/>
</dbReference>
<dbReference type="AlphaFoldDB" id="D7FM26"/>
<dbReference type="eggNOG" id="KOG1605">
    <property type="taxonomic scope" value="Eukaryota"/>
</dbReference>
<dbReference type="InterPro" id="IPR023214">
    <property type="entry name" value="HAD_sf"/>
</dbReference>
<dbReference type="OMA" id="NEVNSFW"/>
<dbReference type="SMART" id="SM00577">
    <property type="entry name" value="CPDc"/>
    <property type="match status" value="1"/>
</dbReference>
<dbReference type="Gene3D" id="3.40.50.1000">
    <property type="entry name" value="HAD superfamily/HAD-like"/>
    <property type="match status" value="1"/>
</dbReference>
<evidence type="ECO:0000259" key="2">
    <source>
        <dbReference type="PROSITE" id="PS50969"/>
    </source>
</evidence>
<gene>
    <name evidence="3" type="ORF">Esi_0163_0030</name>
</gene>
<protein>
    <submittedName>
        <fullName evidence="3">Nuclear LIM interactor-interacting protein</fullName>
    </submittedName>
</protein>
<dbReference type="InterPro" id="IPR050365">
    <property type="entry name" value="TIM50"/>
</dbReference>
<dbReference type="Proteomes" id="UP000002630">
    <property type="component" value="Linkage Group LG02"/>
</dbReference>